<keyword evidence="3" id="KW-1185">Reference proteome</keyword>
<dbReference type="PROSITE" id="PS51257">
    <property type="entry name" value="PROKAR_LIPOPROTEIN"/>
    <property type="match status" value="1"/>
</dbReference>
<proteinExistence type="predicted"/>
<organism evidence="2 3">
    <name type="scientific">Flammeovirga yaeyamensis</name>
    <dbReference type="NCBI Taxonomy" id="367791"/>
    <lineage>
        <taxon>Bacteria</taxon>
        <taxon>Pseudomonadati</taxon>
        <taxon>Bacteroidota</taxon>
        <taxon>Cytophagia</taxon>
        <taxon>Cytophagales</taxon>
        <taxon>Flammeovirgaceae</taxon>
        <taxon>Flammeovirga</taxon>
    </lineage>
</organism>
<dbReference type="Pfam" id="PF12771">
    <property type="entry name" value="SusD-like_2"/>
    <property type="match status" value="1"/>
</dbReference>
<sequence>MKKSFLYIVVLLAGFSACKPLSEVNENPNDPTSAHPSQLLTYVSQHVFNGNRTSYDPSLSSRQLVYTQSNTASQSFTWQRGGFGDYHYIMQLQKMIEESQELQDGDNYIAVAKILRSYYFFELTRTFTDVPYSEAVRGESDGIFTPAYDSQKDVIEGVLSELQEAASLLDENNTIGGDIVFDGNAGKWKQFANSLALKVLINLSKREGDVSFNISEEFKKIYESGEYFNELDAAANLRYVDALNSRYFLYQNNGIATDTWMEKTMVDFFKEREDERLFSVAAMTTNAELEGKEANDWDAYEGVDGSMAFGDIRNEVNTGDVSSIDPRYFSDPVNEPYMILGYSEMMFILAEGAQRGWIDNNLTASFYNKGTVGSLQFYGISDEKIEAYMQHPKVIFQPENGLEMIMDQKKAALIIQGGYELFYNYLRTGYPEITIGEGTGNNGKIPYRWMYPQSEVLNNASAIDALDYNDDVNHTPWIWK</sequence>
<evidence type="ECO:0000256" key="1">
    <source>
        <dbReference type="SAM" id="SignalP"/>
    </source>
</evidence>
<dbReference type="Gene3D" id="1.25.40.390">
    <property type="match status" value="1"/>
</dbReference>
<feature type="signal peptide" evidence="1">
    <location>
        <begin position="1"/>
        <end position="22"/>
    </location>
</feature>
<dbReference type="InterPro" id="IPR041662">
    <property type="entry name" value="SusD-like_2"/>
</dbReference>
<name>A0AAX1N6W0_9BACT</name>
<dbReference type="InterPro" id="IPR011990">
    <property type="entry name" value="TPR-like_helical_dom_sf"/>
</dbReference>
<protein>
    <submittedName>
        <fullName evidence="2">SusD/RagB family nutrient-binding outer membrane lipoprotein</fullName>
    </submittedName>
</protein>
<reference evidence="2 3" key="1">
    <citation type="submission" date="2021-05" db="EMBL/GenBank/DDBJ databases">
        <title>Comparative genomic studies on the polysaccharide-degrading batcterial strains of the Flammeovirga genus.</title>
        <authorList>
            <person name="Zewei F."/>
            <person name="Zheng Z."/>
            <person name="Yu L."/>
            <person name="Ruyue G."/>
            <person name="Yanhong M."/>
            <person name="Yuanyuan C."/>
            <person name="Jingyan G."/>
            <person name="Wenjun H."/>
        </authorList>
    </citation>
    <scope>NUCLEOTIDE SEQUENCE [LARGE SCALE GENOMIC DNA]</scope>
    <source>
        <strain evidence="2 3">NBRC:100898</strain>
    </source>
</reference>
<dbReference type="Proteomes" id="UP000678679">
    <property type="component" value="Chromosome 1"/>
</dbReference>
<dbReference type="RefSeq" id="WP_169665678.1">
    <property type="nucleotide sequence ID" value="NZ_CP076132.1"/>
</dbReference>
<accession>A0AAX1N6W0</accession>
<evidence type="ECO:0000313" key="3">
    <source>
        <dbReference type="Proteomes" id="UP000678679"/>
    </source>
</evidence>
<dbReference type="SUPFAM" id="SSF48452">
    <property type="entry name" value="TPR-like"/>
    <property type="match status" value="1"/>
</dbReference>
<dbReference type="AlphaFoldDB" id="A0AAX1N6W0"/>
<feature type="chain" id="PRO_5043399057" evidence="1">
    <location>
        <begin position="23"/>
        <end position="480"/>
    </location>
</feature>
<evidence type="ECO:0000313" key="2">
    <source>
        <dbReference type="EMBL" id="QWG01985.1"/>
    </source>
</evidence>
<dbReference type="KEGG" id="fya:KMW28_20525"/>
<dbReference type="EMBL" id="CP076132">
    <property type="protein sequence ID" value="QWG01985.1"/>
    <property type="molecule type" value="Genomic_DNA"/>
</dbReference>
<gene>
    <name evidence="2" type="ORF">KMW28_20525</name>
</gene>
<keyword evidence="2" id="KW-0449">Lipoprotein</keyword>
<keyword evidence="1" id="KW-0732">Signal</keyword>